<dbReference type="Proteomes" id="UP001138540">
    <property type="component" value="Unassembled WGS sequence"/>
</dbReference>
<protein>
    <submittedName>
        <fullName evidence="2">Uncharacterized protein</fullName>
    </submittedName>
</protein>
<evidence type="ECO:0000313" key="2">
    <source>
        <dbReference type="EMBL" id="MBB5985014.1"/>
    </source>
</evidence>
<reference evidence="2 3" key="1">
    <citation type="submission" date="2020-08" db="EMBL/GenBank/DDBJ databases">
        <title>Exploring microbial biodiversity for novel pathways involved in the catabolism of aromatic compounds derived from lignin.</title>
        <authorList>
            <person name="Elkins J."/>
        </authorList>
    </citation>
    <scope>NUCLEOTIDE SEQUENCE [LARGE SCALE GENOMIC DNA]</scope>
    <source>
        <strain evidence="2 3">B1D3A</strain>
    </source>
</reference>
<sequence length="78" mass="8469">MTPLGGHADWSEDTPQAAKASERHEAWAERMPRDVADLWGFIVGLDFERHLVLLAHCTSRTVNAVAVGPQAQFAANSG</sequence>
<gene>
    <name evidence="2" type="ORF">HNP60_000988</name>
</gene>
<keyword evidence="3" id="KW-1185">Reference proteome</keyword>
<organism evidence="2 3">
    <name type="scientific">Sphingobium lignivorans</name>
    <dbReference type="NCBI Taxonomy" id="2735886"/>
    <lineage>
        <taxon>Bacteria</taxon>
        <taxon>Pseudomonadati</taxon>
        <taxon>Pseudomonadota</taxon>
        <taxon>Alphaproteobacteria</taxon>
        <taxon>Sphingomonadales</taxon>
        <taxon>Sphingomonadaceae</taxon>
        <taxon>Sphingobium</taxon>
    </lineage>
</organism>
<dbReference type="RefSeq" id="WP_184150869.1">
    <property type="nucleotide sequence ID" value="NZ_JACHKA010000001.1"/>
</dbReference>
<evidence type="ECO:0000256" key="1">
    <source>
        <dbReference type="SAM" id="MobiDB-lite"/>
    </source>
</evidence>
<comment type="caution">
    <text evidence="2">The sequence shown here is derived from an EMBL/GenBank/DDBJ whole genome shotgun (WGS) entry which is preliminary data.</text>
</comment>
<dbReference type="EMBL" id="JACHKA010000001">
    <property type="protein sequence ID" value="MBB5985014.1"/>
    <property type="molecule type" value="Genomic_DNA"/>
</dbReference>
<proteinExistence type="predicted"/>
<evidence type="ECO:0000313" key="3">
    <source>
        <dbReference type="Proteomes" id="UP001138540"/>
    </source>
</evidence>
<accession>A0ABR6NFM4</accession>
<name>A0ABR6NFM4_9SPHN</name>
<feature type="region of interest" description="Disordered" evidence="1">
    <location>
        <begin position="1"/>
        <end position="25"/>
    </location>
</feature>